<dbReference type="STRING" id="62062.ENSHHUP00000084708"/>
<dbReference type="GO" id="GO:0016787">
    <property type="term" value="F:hydrolase activity"/>
    <property type="evidence" value="ECO:0007669"/>
    <property type="project" value="UniProtKB-KW"/>
</dbReference>
<evidence type="ECO:0000256" key="6">
    <source>
        <dbReference type="ARBA" id="ARBA00022801"/>
    </source>
</evidence>
<dbReference type="AlphaFoldDB" id="A0A4W5RFF5"/>
<comment type="subcellular location">
    <subcellularLocation>
        <location evidence="2">Nucleus</location>
    </subcellularLocation>
</comment>
<evidence type="ECO:0000313" key="9">
    <source>
        <dbReference type="Ensembl" id="ENSHHUP00000084708.1"/>
    </source>
</evidence>
<reference evidence="10" key="1">
    <citation type="submission" date="2018-06" db="EMBL/GenBank/DDBJ databases">
        <title>Genome assembly of Danube salmon.</title>
        <authorList>
            <person name="Macqueen D.J."/>
            <person name="Gundappa M.K."/>
        </authorList>
    </citation>
    <scope>NUCLEOTIDE SEQUENCE [LARGE SCALE GENOMIC DNA]</scope>
</reference>
<feature type="domain" description="DDE Tnp4" evidence="8">
    <location>
        <begin position="170"/>
        <end position="275"/>
    </location>
</feature>
<sequence length="276" mass="31237">MRPTLRNLVLVALLGRDQLRRKRRSVWVQKWLKSRKQAGEFHRLSQELRLFGEEFRSYFRLDRSQFDHLLQMVGARIARMDTNYRESITLVERPAICLRFLATGDSYRTIRFSFRVGQSTVAGIVPSVAQAIWDCLVGEYMPVPKEEDWRAIAAEFLERWNFPNCLGSTDGKHVVIQAPPCSGSQFYNYNGTYSVVLLAVVDAIYCFRVVDVVAYGKGSDGGTLRDSAFGQELQDGTLEIPSPVSLPGANDLGPVPHVFVGDEAFPLRPNLMRPYA</sequence>
<protein>
    <recommendedName>
        <fullName evidence="8">DDE Tnp4 domain-containing protein</fullName>
    </recommendedName>
</protein>
<evidence type="ECO:0000313" key="10">
    <source>
        <dbReference type="Proteomes" id="UP000314982"/>
    </source>
</evidence>
<dbReference type="InterPro" id="IPR045249">
    <property type="entry name" value="HARBI1-like"/>
</dbReference>
<comment type="similarity">
    <text evidence="3">Belongs to the HARBI1 family.</text>
</comment>
<evidence type="ECO:0000256" key="5">
    <source>
        <dbReference type="ARBA" id="ARBA00022723"/>
    </source>
</evidence>
<dbReference type="InterPro" id="IPR027806">
    <property type="entry name" value="HARBI1_dom"/>
</dbReference>
<accession>A0A4W5RFF5</accession>
<dbReference type="GO" id="GO:0004518">
    <property type="term" value="F:nuclease activity"/>
    <property type="evidence" value="ECO:0007669"/>
    <property type="project" value="UniProtKB-KW"/>
</dbReference>
<name>A0A4W5RFF5_9TELE</name>
<evidence type="ECO:0000259" key="8">
    <source>
        <dbReference type="Pfam" id="PF13359"/>
    </source>
</evidence>
<keyword evidence="6" id="KW-0378">Hydrolase</keyword>
<keyword evidence="4" id="KW-0540">Nuclease</keyword>
<dbReference type="Pfam" id="PF13359">
    <property type="entry name" value="DDE_Tnp_4"/>
    <property type="match status" value="1"/>
</dbReference>
<dbReference type="GeneTree" id="ENSGT00940000164115"/>
<dbReference type="GO" id="GO:0046872">
    <property type="term" value="F:metal ion binding"/>
    <property type="evidence" value="ECO:0007669"/>
    <property type="project" value="UniProtKB-KW"/>
</dbReference>
<evidence type="ECO:0000256" key="2">
    <source>
        <dbReference type="ARBA" id="ARBA00004123"/>
    </source>
</evidence>
<dbReference type="Proteomes" id="UP000314982">
    <property type="component" value="Unassembled WGS sequence"/>
</dbReference>
<dbReference type="PANTHER" id="PTHR22930:SF279">
    <property type="entry name" value="SIMILAR TO ENSANGP00000010363"/>
    <property type="match status" value="1"/>
</dbReference>
<proteinExistence type="inferred from homology"/>
<dbReference type="PANTHER" id="PTHR22930">
    <property type="match status" value="1"/>
</dbReference>
<evidence type="ECO:0000256" key="7">
    <source>
        <dbReference type="ARBA" id="ARBA00023242"/>
    </source>
</evidence>
<evidence type="ECO:0000256" key="4">
    <source>
        <dbReference type="ARBA" id="ARBA00022722"/>
    </source>
</evidence>
<dbReference type="Ensembl" id="ENSHHUT00000087359.1">
    <property type="protein sequence ID" value="ENSHHUP00000084708.1"/>
    <property type="gene ID" value="ENSHHUG00000049102.1"/>
</dbReference>
<evidence type="ECO:0000256" key="1">
    <source>
        <dbReference type="ARBA" id="ARBA00001968"/>
    </source>
</evidence>
<keyword evidence="7" id="KW-0539">Nucleus</keyword>
<organism evidence="9 10">
    <name type="scientific">Hucho hucho</name>
    <name type="common">huchen</name>
    <dbReference type="NCBI Taxonomy" id="62062"/>
    <lineage>
        <taxon>Eukaryota</taxon>
        <taxon>Metazoa</taxon>
        <taxon>Chordata</taxon>
        <taxon>Craniata</taxon>
        <taxon>Vertebrata</taxon>
        <taxon>Euteleostomi</taxon>
        <taxon>Actinopterygii</taxon>
        <taxon>Neopterygii</taxon>
        <taxon>Teleostei</taxon>
        <taxon>Protacanthopterygii</taxon>
        <taxon>Salmoniformes</taxon>
        <taxon>Salmonidae</taxon>
        <taxon>Salmoninae</taxon>
        <taxon>Hucho</taxon>
    </lineage>
</organism>
<keyword evidence="5" id="KW-0479">Metal-binding</keyword>
<comment type="cofactor">
    <cofactor evidence="1">
        <name>a divalent metal cation</name>
        <dbReference type="ChEBI" id="CHEBI:60240"/>
    </cofactor>
</comment>
<dbReference type="GO" id="GO:0005634">
    <property type="term" value="C:nucleus"/>
    <property type="evidence" value="ECO:0007669"/>
    <property type="project" value="UniProtKB-SubCell"/>
</dbReference>
<evidence type="ECO:0000256" key="3">
    <source>
        <dbReference type="ARBA" id="ARBA00006958"/>
    </source>
</evidence>
<reference evidence="9" key="3">
    <citation type="submission" date="2025-09" db="UniProtKB">
        <authorList>
            <consortium name="Ensembl"/>
        </authorList>
    </citation>
    <scope>IDENTIFICATION</scope>
</reference>
<reference evidence="9" key="2">
    <citation type="submission" date="2025-08" db="UniProtKB">
        <authorList>
            <consortium name="Ensembl"/>
        </authorList>
    </citation>
    <scope>IDENTIFICATION</scope>
</reference>
<keyword evidence="10" id="KW-1185">Reference proteome</keyword>